<dbReference type="SMART" id="SM01031">
    <property type="entry name" value="BHD_2"/>
    <property type="match status" value="1"/>
</dbReference>
<keyword evidence="3" id="KW-0227">DNA damage</keyword>
<feature type="coiled-coil region" evidence="7">
    <location>
        <begin position="1034"/>
        <end position="1077"/>
    </location>
</feature>
<accession>A0ABM0K637</accession>
<feature type="compositionally biased region" description="Basic residues" evidence="8">
    <location>
        <begin position="1"/>
        <end position="11"/>
    </location>
</feature>
<feature type="compositionally biased region" description="Basic residues" evidence="8">
    <location>
        <begin position="1286"/>
        <end position="1295"/>
    </location>
</feature>
<evidence type="ECO:0000256" key="4">
    <source>
        <dbReference type="ARBA" id="ARBA00023125"/>
    </source>
</evidence>
<dbReference type="InterPro" id="IPR018325">
    <property type="entry name" value="Rad4/PNGase_transGLS-fold"/>
</dbReference>
<keyword evidence="5" id="KW-0234">DNA repair</keyword>
<feature type="compositionally biased region" description="Basic and acidic residues" evidence="8">
    <location>
        <begin position="85"/>
        <end position="108"/>
    </location>
</feature>
<dbReference type="Gene3D" id="3.30.70.2460">
    <property type="entry name" value="Rad4, beta-hairpin domain BHD3"/>
    <property type="match status" value="1"/>
</dbReference>
<feature type="compositionally biased region" description="Basic and acidic residues" evidence="8">
    <location>
        <begin position="1188"/>
        <end position="1202"/>
    </location>
</feature>
<feature type="compositionally biased region" description="Basic and acidic residues" evidence="8">
    <location>
        <begin position="214"/>
        <end position="229"/>
    </location>
</feature>
<dbReference type="InterPro" id="IPR036985">
    <property type="entry name" value="Transglutaminase-like_sf"/>
</dbReference>
<dbReference type="InterPro" id="IPR018327">
    <property type="entry name" value="BHD_2"/>
</dbReference>
<evidence type="ECO:0000256" key="6">
    <source>
        <dbReference type="ARBA" id="ARBA00023242"/>
    </source>
</evidence>
<evidence type="ECO:0000313" key="13">
    <source>
        <dbReference type="RefSeq" id="XP_005109611.1"/>
    </source>
</evidence>
<proteinExistence type="inferred from homology"/>
<dbReference type="Proteomes" id="UP000694888">
    <property type="component" value="Unplaced"/>
</dbReference>
<feature type="compositionally biased region" description="Polar residues" evidence="8">
    <location>
        <begin position="119"/>
        <end position="145"/>
    </location>
</feature>
<feature type="region of interest" description="Disordered" evidence="8">
    <location>
        <begin position="483"/>
        <end position="635"/>
    </location>
</feature>
<gene>
    <name evidence="13" type="primary">LOC101858897</name>
</gene>
<evidence type="ECO:0000256" key="3">
    <source>
        <dbReference type="ARBA" id="ARBA00022763"/>
    </source>
</evidence>
<dbReference type="SMART" id="SM01030">
    <property type="entry name" value="BHD_1"/>
    <property type="match status" value="1"/>
</dbReference>
<evidence type="ECO:0000256" key="5">
    <source>
        <dbReference type="ARBA" id="ARBA00023204"/>
    </source>
</evidence>
<dbReference type="PANTHER" id="PTHR12135">
    <property type="entry name" value="DNA REPAIR PROTEIN XP-C / RAD4"/>
    <property type="match status" value="1"/>
</dbReference>
<dbReference type="Gene3D" id="2.20.20.110">
    <property type="entry name" value="Rad4, beta-hairpin domain BHD1"/>
    <property type="match status" value="1"/>
</dbReference>
<evidence type="ECO:0000313" key="12">
    <source>
        <dbReference type="Proteomes" id="UP000694888"/>
    </source>
</evidence>
<dbReference type="InterPro" id="IPR042488">
    <property type="entry name" value="Rad4_BHD3_sf"/>
</dbReference>
<dbReference type="InterPro" id="IPR018328">
    <property type="entry name" value="Rad4_beta-hairpin_dom3"/>
</dbReference>
<dbReference type="SUPFAM" id="SSF54001">
    <property type="entry name" value="Cysteine proteinases"/>
    <property type="match status" value="1"/>
</dbReference>
<dbReference type="InterPro" id="IPR018326">
    <property type="entry name" value="Rad4_beta-hairpin_dom1"/>
</dbReference>
<name>A0ABM0K637_APLCA</name>
<dbReference type="PANTHER" id="PTHR12135:SF0">
    <property type="entry name" value="DNA REPAIR PROTEIN COMPLEMENTING XP-C CELLS"/>
    <property type="match status" value="1"/>
</dbReference>
<keyword evidence="7" id="KW-0175">Coiled coil</keyword>
<feature type="compositionally biased region" description="Basic residues" evidence="8">
    <location>
        <begin position="593"/>
        <end position="603"/>
    </location>
</feature>
<feature type="domain" description="Rad4 beta-hairpin" evidence="10">
    <location>
        <begin position="824"/>
        <end position="879"/>
    </location>
</feature>
<feature type="compositionally biased region" description="Acidic residues" evidence="8">
    <location>
        <begin position="1117"/>
        <end position="1126"/>
    </location>
</feature>
<dbReference type="Pfam" id="PF10403">
    <property type="entry name" value="BHD_1"/>
    <property type="match status" value="1"/>
</dbReference>
<dbReference type="GeneID" id="101858897"/>
<comment type="similarity">
    <text evidence="2">Belongs to the XPC family.</text>
</comment>
<feature type="compositionally biased region" description="Basic and acidic residues" evidence="8">
    <location>
        <begin position="554"/>
        <end position="571"/>
    </location>
</feature>
<dbReference type="Gene3D" id="3.90.260.10">
    <property type="entry name" value="Transglutaminase-like"/>
    <property type="match status" value="1"/>
</dbReference>
<feature type="domain" description="Rad4 beta-hairpin" evidence="9">
    <location>
        <begin position="770"/>
        <end position="822"/>
    </location>
</feature>
<dbReference type="Pfam" id="PF10404">
    <property type="entry name" value="BHD_2"/>
    <property type="match status" value="1"/>
</dbReference>
<feature type="compositionally biased region" description="Acidic residues" evidence="8">
    <location>
        <begin position="1220"/>
        <end position="1236"/>
    </location>
</feature>
<dbReference type="InterPro" id="IPR018026">
    <property type="entry name" value="DNA_repair_Rad4-like"/>
</dbReference>
<dbReference type="Pfam" id="PF03835">
    <property type="entry name" value="Rad4"/>
    <property type="match status" value="1"/>
</dbReference>
<dbReference type="InterPro" id="IPR038765">
    <property type="entry name" value="Papain-like_cys_pep_sf"/>
</dbReference>
<dbReference type="Pfam" id="PF10405">
    <property type="entry name" value="BHD_3"/>
    <property type="match status" value="1"/>
</dbReference>
<dbReference type="NCBIfam" id="TIGR00605">
    <property type="entry name" value="rad4"/>
    <property type="match status" value="1"/>
</dbReference>
<feature type="compositionally biased region" description="Polar residues" evidence="8">
    <location>
        <begin position="515"/>
        <end position="539"/>
    </location>
</feature>
<sequence length="1295" mass="146986">MPAHAKAPRKEHRSDVLDSRKRKSVTSVAVIEPSSEDVSKAKKNKQLSSKNVSQNLNSTAKATSKPEVRNGNIQLKKSTVNAKKSSVEDKKKTVKRKLDTVDKTKEIVNARSKSRKTDSASVSLDSKPPKNTTKLQAQDNSLKKNSASKEKSSTKGRVPKAKPLEKDSPGMKEEQTSKKKNAKSVASVTGKQRKPVGGNENDSKTSKKKNSRVKTADGKQIKDQGEGKHSAPPALDLSDPMAMLMMMEGRSSGGQKPHALLPSASVDKGPSTSTPKVSKDDDVAAMTDSESDGMSDWEDVRDHTIAEEKSQLPDKPVEITLELPDILKQKKRKKKPFDWKAYLQRRVNRFKKEVALDMHKVHLLCLLSVGLQQNEALNDETLTAVALSSLPSQFTENIKLNEERLVENLLLWYKRKFPLDQVQQCSDTRLVPSSTLVQAFSEGKVTDARIWVLVFIALLRTVGLTVRIVLSFQPIPFKVTEAASTKNGKGKQPVSGSKNVKKSSAKANTPKASEGHQSSPAHDTKMSKTSKSRPTASTTKKPESGKMTPKRRPSSRESSKKAIERNRKSLADSDYEESEEEADSELSEEEMKHKQKVKKKRAKLSQSMDKDTGAGPSSDTEFEDNSRYFRTPDSLRKDLKIGSNRKVLSETSADEDSSASRHPMTVGHDFWLEVFFPAKKKWVCFDSFKSQFGKPYSLENCATQPLSYVLGFRNDGSVKDVTARYAKQWLSHTRKMRADQEWWTETLLFFDQANFKENMLEDDEIKGQLLVRPMPTSIAEFKNHPLYALRRHLLKFEAIYPDTAIPCGYIKKEPVYARECVRILHSRDNWLKEGRLVRVNEKAYKMVKSRPKWNKPKENPDELDLELYGEWQTDVYIPPPAYNGKVPKNEYGNVELFKPWMLPKGTVQIRGNGLQRVAKKLSIDVAPAMVGWDHHCGYAHPIMDGWIVCEEFADTLLAAWEEDQEIQKQRELEKLEKRVYGNWKLLIRGLLIKERLKNKFLQEPDSKTSELTKEDKGTGKDIKAEDYQQSWPVNRQQEDSKAKVIKKKKKVERDRKIVEKQEVKDDLDEEIKLEAEEAKVENVLEKKAVVIATKKKHEAGHIFSGVREVVENLNISEDSEDEEEEDNTKVSQDDSKKGAADCKSEDLPSLSLKDKTKSNEKQKNRKTAVANKRGRKKRKESDSDFSSSDEREYHKEVENNREKRGKRLVRSARKKVNYYENEEEGNDEQSEEEEETNKDKDNDSTAAKGVESDDFETDSSEVKSMTELKKKSDEGKEKLQSGKEKKPSRRSRRNR</sequence>
<dbReference type="RefSeq" id="XP_005109611.1">
    <property type="nucleotide sequence ID" value="XM_005109554.3"/>
</dbReference>
<dbReference type="SMART" id="SM01032">
    <property type="entry name" value="BHD_3"/>
    <property type="match status" value="1"/>
</dbReference>
<keyword evidence="4" id="KW-0238">DNA-binding</keyword>
<organism evidence="12 13">
    <name type="scientific">Aplysia californica</name>
    <name type="common">California sea hare</name>
    <dbReference type="NCBI Taxonomy" id="6500"/>
    <lineage>
        <taxon>Eukaryota</taxon>
        <taxon>Metazoa</taxon>
        <taxon>Spiralia</taxon>
        <taxon>Lophotrochozoa</taxon>
        <taxon>Mollusca</taxon>
        <taxon>Gastropoda</taxon>
        <taxon>Heterobranchia</taxon>
        <taxon>Euthyneura</taxon>
        <taxon>Tectipleura</taxon>
        <taxon>Aplysiida</taxon>
        <taxon>Aplysioidea</taxon>
        <taxon>Aplysiidae</taxon>
        <taxon>Aplysia</taxon>
    </lineage>
</organism>
<feature type="compositionally biased region" description="Basic and acidic residues" evidence="8">
    <location>
        <begin position="1260"/>
        <end position="1285"/>
    </location>
</feature>
<evidence type="ECO:0000256" key="8">
    <source>
        <dbReference type="SAM" id="MobiDB-lite"/>
    </source>
</evidence>
<feature type="compositionally biased region" description="Polar residues" evidence="8">
    <location>
        <begin position="46"/>
        <end position="62"/>
    </location>
</feature>
<evidence type="ECO:0000256" key="7">
    <source>
        <dbReference type="SAM" id="Coils"/>
    </source>
</evidence>
<evidence type="ECO:0000259" key="10">
    <source>
        <dbReference type="SMART" id="SM01031"/>
    </source>
</evidence>
<feature type="domain" description="Rad4 beta-hairpin" evidence="11">
    <location>
        <begin position="886"/>
        <end position="960"/>
    </location>
</feature>
<comment type="subcellular location">
    <subcellularLocation>
        <location evidence="1">Nucleus</location>
    </subcellularLocation>
</comment>
<feature type="region of interest" description="Disordered" evidence="8">
    <location>
        <begin position="1"/>
        <end position="296"/>
    </location>
</feature>
<feature type="compositionally biased region" description="Basic and acidic residues" evidence="8">
    <location>
        <begin position="1127"/>
        <end position="1162"/>
    </location>
</feature>
<protein>
    <submittedName>
        <fullName evidence="13">DNA repair protein complementing XP-C cells homolog</fullName>
    </submittedName>
</protein>
<evidence type="ECO:0000259" key="11">
    <source>
        <dbReference type="SMART" id="SM01032"/>
    </source>
</evidence>
<feature type="compositionally biased region" description="Polar residues" evidence="8">
    <location>
        <begin position="71"/>
        <end position="84"/>
    </location>
</feature>
<evidence type="ECO:0000256" key="2">
    <source>
        <dbReference type="ARBA" id="ARBA00009525"/>
    </source>
</evidence>
<keyword evidence="6" id="KW-0539">Nucleus</keyword>
<keyword evidence="12" id="KW-1185">Reference proteome</keyword>
<evidence type="ECO:0000259" key="9">
    <source>
        <dbReference type="SMART" id="SM01030"/>
    </source>
</evidence>
<reference evidence="13" key="1">
    <citation type="submission" date="2025-08" db="UniProtKB">
        <authorList>
            <consortium name="RefSeq"/>
        </authorList>
    </citation>
    <scope>IDENTIFICATION</scope>
</reference>
<feature type="compositionally biased region" description="Basic residues" evidence="8">
    <location>
        <begin position="1203"/>
        <end position="1216"/>
    </location>
</feature>
<feature type="compositionally biased region" description="Basic and acidic residues" evidence="8">
    <location>
        <begin position="162"/>
        <end position="177"/>
    </location>
</feature>
<feature type="region of interest" description="Disordered" evidence="8">
    <location>
        <begin position="1113"/>
        <end position="1295"/>
    </location>
</feature>
<dbReference type="InterPro" id="IPR004583">
    <property type="entry name" value="DNA_repair_Rad4"/>
</dbReference>
<evidence type="ECO:0000256" key="1">
    <source>
        <dbReference type="ARBA" id="ARBA00004123"/>
    </source>
</evidence>
<feature type="compositionally biased region" description="Acidic residues" evidence="8">
    <location>
        <begin position="573"/>
        <end position="588"/>
    </location>
</feature>